<dbReference type="Pfam" id="PF08241">
    <property type="entry name" value="Methyltransf_11"/>
    <property type="match status" value="1"/>
</dbReference>
<reference evidence="1 2" key="1">
    <citation type="submission" date="2017-06" db="EMBL/GenBank/DDBJ databases">
        <title>Neisseria chenwenguii sp. nov., isolated from the intestinal contents of Tibetan Plateau Pika in Yushu, Qinghai Province, China.</title>
        <authorList>
            <person name="Zhang G."/>
        </authorList>
    </citation>
    <scope>NUCLEOTIDE SEQUENCE [LARGE SCALE GENOMIC DNA]</scope>
    <source>
        <strain evidence="1 2">10023</strain>
    </source>
</reference>
<dbReference type="InterPro" id="IPR013216">
    <property type="entry name" value="Methyltransf_11"/>
</dbReference>
<dbReference type="GO" id="GO:0008757">
    <property type="term" value="F:S-adenosylmethionine-dependent methyltransferase activity"/>
    <property type="evidence" value="ECO:0007669"/>
    <property type="project" value="InterPro"/>
</dbReference>
<dbReference type="AlphaFoldDB" id="A0A220RZU8"/>
<protein>
    <submittedName>
        <fullName evidence="1">Methyltransferase</fullName>
    </submittedName>
</protein>
<keyword evidence="1" id="KW-0489">Methyltransferase</keyword>
<proteinExistence type="predicted"/>
<name>A0A220RZU8_9NEIS</name>
<organism evidence="1 2">
    <name type="scientific">Neisseria chenwenguii</name>
    <dbReference type="NCBI Taxonomy" id="1853278"/>
    <lineage>
        <taxon>Bacteria</taxon>
        <taxon>Pseudomonadati</taxon>
        <taxon>Pseudomonadota</taxon>
        <taxon>Betaproteobacteria</taxon>
        <taxon>Neisseriales</taxon>
        <taxon>Neisseriaceae</taxon>
        <taxon>Neisseria</taxon>
    </lineage>
</organism>
<dbReference type="Gene3D" id="3.40.50.150">
    <property type="entry name" value="Vaccinia Virus protein VP39"/>
    <property type="match status" value="1"/>
</dbReference>
<dbReference type="EMBL" id="CP022278">
    <property type="protein sequence ID" value="ASK26717.1"/>
    <property type="molecule type" value="Genomic_DNA"/>
</dbReference>
<evidence type="ECO:0000313" key="2">
    <source>
        <dbReference type="Proteomes" id="UP000198238"/>
    </source>
</evidence>
<dbReference type="GO" id="GO:0032259">
    <property type="term" value="P:methylation"/>
    <property type="evidence" value="ECO:0007669"/>
    <property type="project" value="UniProtKB-KW"/>
</dbReference>
<dbReference type="InterPro" id="IPR029063">
    <property type="entry name" value="SAM-dependent_MTases_sf"/>
</dbReference>
<keyword evidence="2" id="KW-1185">Reference proteome</keyword>
<dbReference type="RefSeq" id="WP_089035438.1">
    <property type="nucleotide sequence ID" value="NZ_CP022278.1"/>
</dbReference>
<dbReference type="KEGG" id="nei:BG910_02215"/>
<dbReference type="OrthoDB" id="6191410at2"/>
<accession>A0A220RZU8</accession>
<gene>
    <name evidence="1" type="ORF">BG910_02215</name>
</gene>
<keyword evidence="1" id="KW-0808">Transferase</keyword>
<evidence type="ECO:0000313" key="1">
    <source>
        <dbReference type="EMBL" id="ASK26717.1"/>
    </source>
</evidence>
<dbReference type="Proteomes" id="UP000198238">
    <property type="component" value="Chromosome"/>
</dbReference>
<sequence>MSQWFEQTVLGGYVAEKERRFFAAHAPGRVQTAVQIGAPWLMPSENLIRVPENVRMNADAMAWESRSLDVLLMPHSHEYCANPLIALAEATRVLKPEGRLVVSGFNPNSLWGGSRLFDGKCLPEKQNRLSLPEFKRQTAALGFEVEYGKFMVYVPPVESLNSLKFWQFLEKAGDRWWPQCAAVYGLVLIKRVAGVRPLPEVEAALKESGNPVVLGAARMGKRAD</sequence>
<dbReference type="SUPFAM" id="SSF53335">
    <property type="entry name" value="S-adenosyl-L-methionine-dependent methyltransferases"/>
    <property type="match status" value="1"/>
</dbReference>